<dbReference type="GO" id="GO:0046872">
    <property type="term" value="F:metal ion binding"/>
    <property type="evidence" value="ECO:0007669"/>
    <property type="project" value="UniProtKB-KW"/>
</dbReference>
<dbReference type="Pfam" id="PF00384">
    <property type="entry name" value="Molybdopterin"/>
    <property type="match status" value="1"/>
</dbReference>
<dbReference type="OrthoDB" id="9805142at2"/>
<name>A0A428MUP1_9BACI</name>
<dbReference type="PANTHER" id="PTHR43105:SF10">
    <property type="entry name" value="NADH-QUINONE OXIDOREDUCTASE SUBUNIT G"/>
    <property type="match status" value="1"/>
</dbReference>
<dbReference type="PROSITE" id="PS51669">
    <property type="entry name" value="4FE4S_MOW_BIS_MGD"/>
    <property type="match status" value="1"/>
</dbReference>
<accession>A0A428MUP1</accession>
<reference evidence="7 8" key="1">
    <citation type="submission" date="2018-10" db="EMBL/GenBank/DDBJ databases">
        <title>Draft genome sequence of Bacillus salarius IM0101, isolated from a hypersaline soil in Inner Mongolia, China.</title>
        <authorList>
            <person name="Yamprayoonswat W."/>
            <person name="Boonvisut S."/>
            <person name="Jumpathong W."/>
            <person name="Sittihan S."/>
            <person name="Ruangsuj P."/>
            <person name="Wanthongcharoen S."/>
            <person name="Thongpramul N."/>
            <person name="Pimmason S."/>
            <person name="Yu B."/>
            <person name="Yasawong M."/>
        </authorList>
    </citation>
    <scope>NUCLEOTIDE SEQUENCE [LARGE SCALE GENOMIC DNA]</scope>
    <source>
        <strain evidence="7 8">IM0101</strain>
    </source>
</reference>
<dbReference type="GO" id="GO:0003954">
    <property type="term" value="F:NADH dehydrogenase activity"/>
    <property type="evidence" value="ECO:0007669"/>
    <property type="project" value="TreeGrafter"/>
</dbReference>
<dbReference type="InterPro" id="IPR006656">
    <property type="entry name" value="Mopterin_OxRdtase"/>
</dbReference>
<evidence type="ECO:0000256" key="5">
    <source>
        <dbReference type="ARBA" id="ARBA00023014"/>
    </source>
</evidence>
<dbReference type="Gene3D" id="2.40.40.20">
    <property type="match status" value="1"/>
</dbReference>
<keyword evidence="5" id="KW-0411">Iron-sulfur</keyword>
<keyword evidence="3" id="KW-0479">Metal-binding</keyword>
<evidence type="ECO:0000256" key="4">
    <source>
        <dbReference type="ARBA" id="ARBA00023004"/>
    </source>
</evidence>
<dbReference type="InterPro" id="IPR009010">
    <property type="entry name" value="Asp_de-COase-like_dom_sf"/>
</dbReference>
<gene>
    <name evidence="7" type="ORF">D7Z54_28985</name>
</gene>
<evidence type="ECO:0000256" key="2">
    <source>
        <dbReference type="ARBA" id="ARBA00022485"/>
    </source>
</evidence>
<comment type="caution">
    <text evidence="7">The sequence shown here is derived from an EMBL/GenBank/DDBJ whole genome shotgun (WGS) entry which is preliminary data.</text>
</comment>
<dbReference type="InterPro" id="IPR006657">
    <property type="entry name" value="MoPterin_dinucl-bd_dom"/>
</dbReference>
<sequence>MNDNMLASFRERQQSAATETVYETQCPFCSMQCKKKVIEEKRAGRAKYRTIGMDNPTTKGRLCVKGKNAYQHAVHKDRITAPLIKYNGEFHKSSWEDALAVIKQNIQHLQTEHGSDAISVYGGGSLTNEEAYLLGKFARVGLGTKYVDYNGRFCMSSAASAGTKAFGLDRGLTNRIDQIADSKCIILAGTNVAECQPTFVPYLEEAKQNGSFIIVIDPRETDTSAMADLHLKIKPGHDKTLGRLLEKFIVQDHFVDNTFCRERTNGYEELLEELDVLQPEELCKEIGLTVQDVHEAAYRFGSAASGMIFTARGVEQQTDGHETVRHFLNLLLLTGKIGKYASGYGAITGQANGQGGREHGQKADQLPGYRSIENPEHRRYIADVWGVEESSLPEKGVSAYEMMERIEEEEIKGLILVGSNPVISNPNANLVDKALSSLSFMVAAEMFMTESAAYADVILPTTSYLENEGTLTNMEGRVTLREASRPPSGQSKHDWQIISEIAAVLGKGDFFSYDSAESIFNELRLASRGGKADYYGISYDRIRRESGVFWPCPSEESEGETTLFSQHFATDNGKAYFYYDGAASRETKKECTSEAYPLFITTGRTMNHYLTGEQTQRSSRLIAREFESFVYVHPETASSYGVRSGELVVLASKQGETTLRCSISEKIRTDTLFAPMHWGGTQNINKLIAGDLDPICRMPGFKRAAVSLRPYKSE</sequence>
<dbReference type="Gene3D" id="3.40.50.740">
    <property type="match status" value="1"/>
</dbReference>
<proteinExistence type="predicted"/>
<dbReference type="SUPFAM" id="SSF50692">
    <property type="entry name" value="ADC-like"/>
    <property type="match status" value="1"/>
</dbReference>
<dbReference type="Proteomes" id="UP000275076">
    <property type="component" value="Unassembled WGS sequence"/>
</dbReference>
<dbReference type="Gene3D" id="3.40.228.10">
    <property type="entry name" value="Dimethylsulfoxide Reductase, domain 2"/>
    <property type="match status" value="1"/>
</dbReference>
<dbReference type="RefSeq" id="WP_125561717.1">
    <property type="nucleotide sequence ID" value="NZ_RBVX01000049.1"/>
</dbReference>
<evidence type="ECO:0000259" key="6">
    <source>
        <dbReference type="PROSITE" id="PS51669"/>
    </source>
</evidence>
<protein>
    <submittedName>
        <fullName evidence="7">Nitrite reductase</fullName>
    </submittedName>
</protein>
<dbReference type="SMART" id="SM00926">
    <property type="entry name" value="Molybdop_Fe4S4"/>
    <property type="match status" value="1"/>
</dbReference>
<dbReference type="InterPro" id="IPR050123">
    <property type="entry name" value="Prok_molybdopt-oxidoreductase"/>
</dbReference>
<dbReference type="PROSITE" id="PS00490">
    <property type="entry name" value="MOLYBDOPTERIN_PROK_2"/>
    <property type="match status" value="1"/>
</dbReference>
<dbReference type="SUPFAM" id="SSF53706">
    <property type="entry name" value="Formate dehydrogenase/DMSO reductase, domains 1-3"/>
    <property type="match status" value="1"/>
</dbReference>
<keyword evidence="8" id="KW-1185">Reference proteome</keyword>
<keyword evidence="4" id="KW-0408">Iron</keyword>
<dbReference type="AlphaFoldDB" id="A0A428MUP1"/>
<dbReference type="Gene3D" id="2.20.25.90">
    <property type="entry name" value="ADC-like domains"/>
    <property type="match status" value="1"/>
</dbReference>
<organism evidence="7 8">
    <name type="scientific">Salibacterium salarium</name>
    <dbReference type="NCBI Taxonomy" id="284579"/>
    <lineage>
        <taxon>Bacteria</taxon>
        <taxon>Bacillati</taxon>
        <taxon>Bacillota</taxon>
        <taxon>Bacilli</taxon>
        <taxon>Bacillales</taxon>
        <taxon>Bacillaceae</taxon>
    </lineage>
</organism>
<evidence type="ECO:0000256" key="3">
    <source>
        <dbReference type="ARBA" id="ARBA00022723"/>
    </source>
</evidence>
<dbReference type="Pfam" id="PF04879">
    <property type="entry name" value="Molybdop_Fe4S4"/>
    <property type="match status" value="1"/>
</dbReference>
<keyword evidence="2" id="KW-0004">4Fe-4S</keyword>
<dbReference type="GO" id="GO:0022904">
    <property type="term" value="P:respiratory electron transport chain"/>
    <property type="evidence" value="ECO:0007669"/>
    <property type="project" value="TreeGrafter"/>
</dbReference>
<dbReference type="GO" id="GO:0016020">
    <property type="term" value="C:membrane"/>
    <property type="evidence" value="ECO:0007669"/>
    <property type="project" value="TreeGrafter"/>
</dbReference>
<dbReference type="EMBL" id="RBVX01000049">
    <property type="protein sequence ID" value="RSL29848.1"/>
    <property type="molecule type" value="Genomic_DNA"/>
</dbReference>
<comment type="cofactor">
    <cofactor evidence="1">
        <name>Mo-bis(molybdopterin guanine dinucleotide)</name>
        <dbReference type="ChEBI" id="CHEBI:60539"/>
    </cofactor>
</comment>
<evidence type="ECO:0000313" key="8">
    <source>
        <dbReference type="Proteomes" id="UP000275076"/>
    </source>
</evidence>
<dbReference type="Pfam" id="PF01568">
    <property type="entry name" value="Molydop_binding"/>
    <property type="match status" value="1"/>
</dbReference>
<evidence type="ECO:0000256" key="1">
    <source>
        <dbReference type="ARBA" id="ARBA00001942"/>
    </source>
</evidence>
<dbReference type="InterPro" id="IPR006655">
    <property type="entry name" value="Mopterin_OxRdtase_prok_CS"/>
</dbReference>
<dbReference type="GO" id="GO:0043546">
    <property type="term" value="F:molybdopterin cofactor binding"/>
    <property type="evidence" value="ECO:0007669"/>
    <property type="project" value="InterPro"/>
</dbReference>
<dbReference type="NCBIfam" id="NF047855">
    <property type="entry name" value="AssmNtatRedNasC"/>
    <property type="match status" value="1"/>
</dbReference>
<evidence type="ECO:0000313" key="7">
    <source>
        <dbReference type="EMBL" id="RSL29848.1"/>
    </source>
</evidence>
<dbReference type="PANTHER" id="PTHR43105">
    <property type="entry name" value="RESPIRATORY NITRATE REDUCTASE"/>
    <property type="match status" value="1"/>
</dbReference>
<dbReference type="InterPro" id="IPR006963">
    <property type="entry name" value="Mopterin_OxRdtase_4Fe-4S_dom"/>
</dbReference>
<dbReference type="CDD" id="cd00508">
    <property type="entry name" value="MopB_CT_Fdh-Nap-like"/>
    <property type="match status" value="1"/>
</dbReference>
<feature type="domain" description="4Fe-4S Mo/W bis-MGD-type" evidence="6">
    <location>
        <begin position="19"/>
        <end position="77"/>
    </location>
</feature>
<dbReference type="GO" id="GO:0051539">
    <property type="term" value="F:4 iron, 4 sulfur cluster binding"/>
    <property type="evidence" value="ECO:0007669"/>
    <property type="project" value="UniProtKB-KW"/>
</dbReference>
<dbReference type="PIRSF" id="PIRSF000144">
    <property type="entry name" value="CbbBc"/>
    <property type="match status" value="1"/>
</dbReference>